<keyword evidence="1" id="KW-0472">Membrane</keyword>
<dbReference type="AlphaFoldDB" id="A0A0M4MGZ6"/>
<name>A0A0M4MGZ6_9SPHN</name>
<gene>
    <name evidence="2" type="ORF">AMC99_01450</name>
</gene>
<keyword evidence="1" id="KW-1133">Transmembrane helix</keyword>
<evidence type="ECO:0000313" key="2">
    <source>
        <dbReference type="EMBL" id="ALE16743.1"/>
    </source>
</evidence>
<keyword evidence="1" id="KW-0812">Transmembrane</keyword>
<dbReference type="EMBL" id="CP012669">
    <property type="protein sequence ID" value="ALE16743.1"/>
    <property type="molecule type" value="Genomic_DNA"/>
</dbReference>
<dbReference type="Proteomes" id="UP000057938">
    <property type="component" value="Chromosome"/>
</dbReference>
<sequence>MVSVRRAWNSSGEEVAMRRISYAVLLGVLMVVVTPNFV</sequence>
<protein>
    <submittedName>
        <fullName evidence="2">Uncharacterized protein</fullName>
    </submittedName>
</protein>
<reference evidence="2 3" key="1">
    <citation type="submission" date="2015-09" db="EMBL/GenBank/DDBJ databases">
        <title>Complete genome sequence of a benzo[a]pyrene-degrading bacterium Altererythrobacter epoxidivorans CGMCC 1.7731T.</title>
        <authorList>
            <person name="Li Z."/>
            <person name="Cheng H."/>
            <person name="Huo Y."/>
            <person name="Xu X."/>
        </authorList>
    </citation>
    <scope>NUCLEOTIDE SEQUENCE [LARGE SCALE GENOMIC DNA]</scope>
    <source>
        <strain evidence="2 3">CGMCC 1.7731</strain>
    </source>
</reference>
<dbReference type="PATRIC" id="fig|361183.4.peg.1421"/>
<feature type="transmembrane region" description="Helical" evidence="1">
    <location>
        <begin position="20"/>
        <end position="37"/>
    </location>
</feature>
<proteinExistence type="predicted"/>
<dbReference type="KEGG" id="aep:AMC99_01450"/>
<keyword evidence="3" id="KW-1185">Reference proteome</keyword>
<evidence type="ECO:0000256" key="1">
    <source>
        <dbReference type="SAM" id="Phobius"/>
    </source>
</evidence>
<organism evidence="2 3">
    <name type="scientific">Altererythrobacter epoxidivorans</name>
    <dbReference type="NCBI Taxonomy" id="361183"/>
    <lineage>
        <taxon>Bacteria</taxon>
        <taxon>Pseudomonadati</taxon>
        <taxon>Pseudomonadota</taxon>
        <taxon>Alphaproteobacteria</taxon>
        <taxon>Sphingomonadales</taxon>
        <taxon>Erythrobacteraceae</taxon>
        <taxon>Altererythrobacter</taxon>
    </lineage>
</organism>
<accession>A0A0M4MGZ6</accession>
<evidence type="ECO:0000313" key="3">
    <source>
        <dbReference type="Proteomes" id="UP000057938"/>
    </source>
</evidence>